<dbReference type="PANTHER" id="PTHR21581:SF6">
    <property type="entry name" value="TRAFFICKING PROTEIN PARTICLE COMPLEX SUBUNIT 12"/>
    <property type="match status" value="1"/>
</dbReference>
<evidence type="ECO:0000256" key="12">
    <source>
        <dbReference type="ARBA" id="ARBA00034000"/>
    </source>
</evidence>
<keyword evidence="11" id="KW-0961">Cell wall biogenesis/degradation</keyword>
<dbReference type="InterPro" id="IPR018044">
    <property type="entry name" value="Peptidase_S11"/>
</dbReference>
<dbReference type="GO" id="GO:0006508">
    <property type="term" value="P:proteolysis"/>
    <property type="evidence" value="ECO:0007669"/>
    <property type="project" value="UniProtKB-KW"/>
</dbReference>
<feature type="signal peptide" evidence="16">
    <location>
        <begin position="1"/>
        <end position="28"/>
    </location>
</feature>
<keyword evidence="6" id="KW-0645">Protease</keyword>
<dbReference type="SUPFAM" id="SSF56601">
    <property type="entry name" value="beta-lactamase/transpeptidase-like"/>
    <property type="match status" value="1"/>
</dbReference>
<dbReference type="OrthoDB" id="9791132at2"/>
<evidence type="ECO:0000313" key="18">
    <source>
        <dbReference type="EMBL" id="KXG76829.1"/>
    </source>
</evidence>
<dbReference type="Proteomes" id="UP000070456">
    <property type="component" value="Unassembled WGS sequence"/>
</dbReference>
<gene>
    <name evidence="18" type="primary">dacF</name>
    <name evidence="18" type="ORF">AN619_08210</name>
</gene>
<dbReference type="PANTHER" id="PTHR21581">
    <property type="entry name" value="D-ALANYL-D-ALANINE CARBOXYPEPTIDASE"/>
    <property type="match status" value="1"/>
</dbReference>
<dbReference type="InterPro" id="IPR015956">
    <property type="entry name" value="Peniciliin-bd_prot_C_sf"/>
</dbReference>
<dbReference type="RefSeq" id="WP_068555195.1">
    <property type="nucleotide sequence ID" value="NZ_LOEE01000021.1"/>
</dbReference>
<keyword evidence="9" id="KW-0133">Cell shape</keyword>
<comment type="pathway">
    <text evidence="2">Cell wall biogenesis; peptidoglycan biosynthesis.</text>
</comment>
<evidence type="ECO:0000256" key="6">
    <source>
        <dbReference type="ARBA" id="ARBA00022670"/>
    </source>
</evidence>
<dbReference type="STRING" id="520762.AN619_08210"/>
<dbReference type="PRINTS" id="PR00725">
    <property type="entry name" value="DADACBPTASE1"/>
</dbReference>
<keyword evidence="5 18" id="KW-0121">Carboxypeptidase</keyword>
<dbReference type="SUPFAM" id="SSF69189">
    <property type="entry name" value="Penicillin-binding protein associated domain"/>
    <property type="match status" value="1"/>
</dbReference>
<evidence type="ECO:0000259" key="17">
    <source>
        <dbReference type="SMART" id="SM00936"/>
    </source>
</evidence>
<comment type="function">
    <text evidence="1">Removes C-terminal D-alanyl residues from sugar-peptide cell wall precursors.</text>
</comment>
<dbReference type="Pfam" id="PF00768">
    <property type="entry name" value="Peptidase_S11"/>
    <property type="match status" value="1"/>
</dbReference>
<reference evidence="18 19" key="1">
    <citation type="submission" date="2015-12" db="EMBL/GenBank/DDBJ databases">
        <title>Draft genome sequence of the thermoanaerobe Thermotalea metallivorans, an isolate from the runoff channel of the Great Artesian Basin, Australia.</title>
        <authorList>
            <person name="Patel B.K."/>
        </authorList>
    </citation>
    <scope>NUCLEOTIDE SEQUENCE [LARGE SCALE GENOMIC DNA]</scope>
    <source>
        <strain evidence="18 19">B2-1</strain>
    </source>
</reference>
<feature type="active site" description="Proton acceptor" evidence="13">
    <location>
        <position position="65"/>
    </location>
</feature>
<keyword evidence="7 16" id="KW-0732">Signal</keyword>
<dbReference type="GO" id="GO:0008360">
    <property type="term" value="P:regulation of cell shape"/>
    <property type="evidence" value="ECO:0007669"/>
    <property type="project" value="UniProtKB-KW"/>
</dbReference>
<dbReference type="InterPro" id="IPR037167">
    <property type="entry name" value="Peptidase_S11_C_sf"/>
</dbReference>
<evidence type="ECO:0000256" key="8">
    <source>
        <dbReference type="ARBA" id="ARBA00022801"/>
    </source>
</evidence>
<evidence type="ECO:0000256" key="7">
    <source>
        <dbReference type="ARBA" id="ARBA00022729"/>
    </source>
</evidence>
<dbReference type="SMART" id="SM00936">
    <property type="entry name" value="PBP5_C"/>
    <property type="match status" value="1"/>
</dbReference>
<evidence type="ECO:0000256" key="10">
    <source>
        <dbReference type="ARBA" id="ARBA00022984"/>
    </source>
</evidence>
<feature type="domain" description="Peptidase S11 D-Ala-D-Ala carboxypeptidase A C-terminal" evidence="17">
    <location>
        <begin position="282"/>
        <end position="372"/>
    </location>
</feature>
<dbReference type="AlphaFoldDB" id="A0A140L8F4"/>
<dbReference type="EC" id="3.4.16.4" evidence="4"/>
<evidence type="ECO:0000256" key="16">
    <source>
        <dbReference type="SAM" id="SignalP"/>
    </source>
</evidence>
<evidence type="ECO:0000313" key="19">
    <source>
        <dbReference type="Proteomes" id="UP000070456"/>
    </source>
</evidence>
<dbReference type="InterPro" id="IPR012907">
    <property type="entry name" value="Peptidase_S11_C"/>
</dbReference>
<evidence type="ECO:0000256" key="4">
    <source>
        <dbReference type="ARBA" id="ARBA00012448"/>
    </source>
</evidence>
<protein>
    <recommendedName>
        <fullName evidence="4">serine-type D-Ala-D-Ala carboxypeptidase</fullName>
        <ecNumber evidence="4">3.4.16.4</ecNumber>
    </recommendedName>
</protein>
<feature type="binding site" evidence="14">
    <location>
        <position position="232"/>
    </location>
    <ligand>
        <name>substrate</name>
    </ligand>
</feature>
<dbReference type="InterPro" id="IPR001967">
    <property type="entry name" value="Peptidase_S11_N"/>
</dbReference>
<evidence type="ECO:0000256" key="13">
    <source>
        <dbReference type="PIRSR" id="PIRSR618044-1"/>
    </source>
</evidence>
<sequence length="391" mass="43100">MKEIFNKFVSVMICFTLLLGSFSIAAHAEEFDVDARAAILMDASTGTILYEKNIHDKLPPASVTKIMTMLLAMEALEQKKISLDDKVLISDRASKMGGSQLYLEPGEEKTVEQLLKGVAVASANDACVALAEHISGTEEMFVKRMNERAKELGMHDTQFMNTNGLPQEGHYTSAYDIAIMSKELLKYPKVHEWLTIWMSTMKVGLPNKKITTLELTNTNKLIRIYPGANGIKTGFTADAKYCLSASATRNGLTLIAVILGSPTSQIRFEEAKKLLNYGFASYSSVPIVKKNQIVDEITVEKGKQEKIKVIAKEDLSALVKKGEENKVQKEIILPQNIKAPLAAGQKIGEILLTVDGKEINRVDLIAEKAVETASAIDIFGKMIRRTLKSSQ</sequence>
<comment type="similarity">
    <text evidence="3 15">Belongs to the peptidase S11 family.</text>
</comment>
<evidence type="ECO:0000256" key="3">
    <source>
        <dbReference type="ARBA" id="ARBA00007164"/>
    </source>
</evidence>
<dbReference type="UniPathway" id="UPA00219"/>
<name>A0A140L8F4_9FIRM</name>
<dbReference type="GO" id="GO:0009252">
    <property type="term" value="P:peptidoglycan biosynthetic process"/>
    <property type="evidence" value="ECO:0007669"/>
    <property type="project" value="UniProtKB-UniPathway"/>
</dbReference>
<evidence type="ECO:0000256" key="1">
    <source>
        <dbReference type="ARBA" id="ARBA00003217"/>
    </source>
</evidence>
<accession>A0A140L8F4</accession>
<dbReference type="PATRIC" id="fig|520762.4.peg.916"/>
<feature type="chain" id="PRO_5007491620" description="serine-type D-Ala-D-Ala carboxypeptidase" evidence="16">
    <location>
        <begin position="29"/>
        <end position="391"/>
    </location>
</feature>
<comment type="caution">
    <text evidence="18">The sequence shown here is derived from an EMBL/GenBank/DDBJ whole genome shotgun (WGS) entry which is preliminary data.</text>
</comment>
<evidence type="ECO:0000256" key="2">
    <source>
        <dbReference type="ARBA" id="ARBA00004752"/>
    </source>
</evidence>
<proteinExistence type="inferred from homology"/>
<keyword evidence="10" id="KW-0573">Peptidoglycan synthesis</keyword>
<feature type="active site" evidence="13">
    <location>
        <position position="122"/>
    </location>
</feature>
<evidence type="ECO:0000256" key="15">
    <source>
        <dbReference type="RuleBase" id="RU004016"/>
    </source>
</evidence>
<evidence type="ECO:0000256" key="9">
    <source>
        <dbReference type="ARBA" id="ARBA00022960"/>
    </source>
</evidence>
<evidence type="ECO:0000256" key="14">
    <source>
        <dbReference type="PIRSR" id="PIRSR618044-2"/>
    </source>
</evidence>
<organism evidence="18 19">
    <name type="scientific">Thermotalea metallivorans</name>
    <dbReference type="NCBI Taxonomy" id="520762"/>
    <lineage>
        <taxon>Bacteria</taxon>
        <taxon>Bacillati</taxon>
        <taxon>Bacillota</taxon>
        <taxon>Clostridia</taxon>
        <taxon>Peptostreptococcales</taxon>
        <taxon>Thermotaleaceae</taxon>
        <taxon>Thermotalea</taxon>
    </lineage>
</organism>
<dbReference type="InterPro" id="IPR012338">
    <property type="entry name" value="Beta-lactam/transpept-like"/>
</dbReference>
<comment type="catalytic activity">
    <reaction evidence="12">
        <text>Preferential cleavage: (Ac)2-L-Lys-D-Ala-|-D-Ala. Also transpeptidation of peptidyl-alanyl moieties that are N-acyl substituents of D-alanine.</text>
        <dbReference type="EC" id="3.4.16.4"/>
    </reaction>
</comment>
<keyword evidence="8 18" id="KW-0378">Hydrolase</keyword>
<evidence type="ECO:0000256" key="11">
    <source>
        <dbReference type="ARBA" id="ARBA00023316"/>
    </source>
</evidence>
<keyword evidence="19" id="KW-1185">Reference proteome</keyword>
<dbReference type="GO" id="GO:0009002">
    <property type="term" value="F:serine-type D-Ala-D-Ala carboxypeptidase activity"/>
    <property type="evidence" value="ECO:0007669"/>
    <property type="project" value="UniProtKB-EC"/>
</dbReference>
<dbReference type="Gene3D" id="3.40.710.10">
    <property type="entry name" value="DD-peptidase/beta-lactamase superfamily"/>
    <property type="match status" value="1"/>
</dbReference>
<dbReference type="Gene3D" id="2.60.410.10">
    <property type="entry name" value="D-Ala-D-Ala carboxypeptidase, C-terminal domain"/>
    <property type="match status" value="1"/>
</dbReference>
<dbReference type="GO" id="GO:0071555">
    <property type="term" value="P:cell wall organization"/>
    <property type="evidence" value="ECO:0007669"/>
    <property type="project" value="UniProtKB-KW"/>
</dbReference>
<dbReference type="EMBL" id="LOEE01000021">
    <property type="protein sequence ID" value="KXG76829.1"/>
    <property type="molecule type" value="Genomic_DNA"/>
</dbReference>
<dbReference type="Pfam" id="PF07943">
    <property type="entry name" value="PBP5_C"/>
    <property type="match status" value="1"/>
</dbReference>
<evidence type="ECO:0000256" key="5">
    <source>
        <dbReference type="ARBA" id="ARBA00022645"/>
    </source>
</evidence>
<feature type="active site" description="Acyl-ester intermediate" evidence="13">
    <location>
        <position position="62"/>
    </location>
</feature>